<dbReference type="AlphaFoldDB" id="A0A4T0K8F5"/>
<dbReference type="EMBL" id="SPOF01000017">
    <property type="protein sequence ID" value="TIB12823.1"/>
    <property type="molecule type" value="Genomic_DNA"/>
</dbReference>
<comment type="caution">
    <text evidence="3">The sequence shown here is derived from an EMBL/GenBank/DDBJ whole genome shotgun (WGS) entry which is preliminary data.</text>
</comment>
<protein>
    <recommendedName>
        <fullName evidence="1">Rhodanese domain-containing protein</fullName>
    </recommendedName>
</protein>
<organism evidence="3 5">
    <name type="scientific">Wallemia ichthyophaga</name>
    <dbReference type="NCBI Taxonomy" id="245174"/>
    <lineage>
        <taxon>Eukaryota</taxon>
        <taxon>Fungi</taxon>
        <taxon>Dikarya</taxon>
        <taxon>Basidiomycota</taxon>
        <taxon>Wallemiomycotina</taxon>
        <taxon>Wallemiomycetes</taxon>
        <taxon>Wallemiales</taxon>
        <taxon>Wallemiaceae</taxon>
        <taxon>Wallemia</taxon>
    </lineage>
</organism>
<sequence>MQAEDHPINFSSWWHVYGEPKATFNIITVDQLSKLYYSEEIGRDFVVIDVRRSDLTEMIPGAINLPAQSLPQALPSRGPRAAGWFADALNNHVKSVDPSLGTQGRVFVLEGGINSWKEKFGAQSIEDRGKPWDHKTMSSVQL</sequence>
<dbReference type="Proteomes" id="UP000306954">
    <property type="component" value="Unassembled WGS sequence"/>
</dbReference>
<evidence type="ECO:0000313" key="5">
    <source>
        <dbReference type="Proteomes" id="UP000310689"/>
    </source>
</evidence>
<reference evidence="4 5" key="1">
    <citation type="submission" date="2019-03" db="EMBL/GenBank/DDBJ databases">
        <title>Sequencing 23 genomes of Wallemia ichthyophaga.</title>
        <authorList>
            <person name="Gostincar C."/>
        </authorList>
    </citation>
    <scope>NUCLEOTIDE SEQUENCE [LARGE SCALE GENOMIC DNA]</scope>
    <source>
        <strain evidence="3 5">EXF-6200</strain>
        <strain evidence="2 4">EXF-8621</strain>
    </source>
</reference>
<dbReference type="InterPro" id="IPR036873">
    <property type="entry name" value="Rhodanese-like_dom_sf"/>
</dbReference>
<dbReference type="InterPro" id="IPR001763">
    <property type="entry name" value="Rhodanese-like_dom"/>
</dbReference>
<accession>A0A4T0K8F5</accession>
<feature type="domain" description="Rhodanese" evidence="1">
    <location>
        <begin position="41"/>
        <end position="125"/>
    </location>
</feature>
<dbReference type="Gene3D" id="3.40.250.10">
    <property type="entry name" value="Rhodanese-like domain"/>
    <property type="match status" value="2"/>
</dbReference>
<dbReference type="Proteomes" id="UP000310689">
    <property type="component" value="Unassembled WGS sequence"/>
</dbReference>
<dbReference type="EMBL" id="SPOI01000215">
    <property type="protein sequence ID" value="TIB32034.1"/>
    <property type="molecule type" value="Genomic_DNA"/>
</dbReference>
<proteinExistence type="predicted"/>
<evidence type="ECO:0000259" key="1">
    <source>
        <dbReference type="PROSITE" id="PS50206"/>
    </source>
</evidence>
<dbReference type="SUPFAM" id="SSF52821">
    <property type="entry name" value="Rhodanese/Cell cycle control phosphatase"/>
    <property type="match status" value="1"/>
</dbReference>
<dbReference type="PROSITE" id="PS50206">
    <property type="entry name" value="RHODANESE_3"/>
    <property type="match status" value="1"/>
</dbReference>
<evidence type="ECO:0000313" key="4">
    <source>
        <dbReference type="Proteomes" id="UP000306954"/>
    </source>
</evidence>
<dbReference type="OrthoDB" id="8300214at2759"/>
<gene>
    <name evidence="3" type="ORF">E3P86_03227</name>
    <name evidence="2" type="ORF">E3P90_01957</name>
</gene>
<evidence type="ECO:0000313" key="3">
    <source>
        <dbReference type="EMBL" id="TIB32034.1"/>
    </source>
</evidence>
<evidence type="ECO:0000313" key="2">
    <source>
        <dbReference type="EMBL" id="TIB12823.1"/>
    </source>
</evidence>
<name>A0A4T0K8F5_WALIC</name>